<dbReference type="NCBIfam" id="TIGR01128">
    <property type="entry name" value="holA"/>
    <property type="match status" value="1"/>
</dbReference>
<evidence type="ECO:0000259" key="11">
    <source>
        <dbReference type="Pfam" id="PF14840"/>
    </source>
</evidence>
<evidence type="ECO:0000313" key="12">
    <source>
        <dbReference type="EMBL" id="MBT2989499.1"/>
    </source>
</evidence>
<dbReference type="CDD" id="cd18138">
    <property type="entry name" value="HLD_clamp_pol_III_delta"/>
    <property type="match status" value="1"/>
</dbReference>
<dbReference type="PANTHER" id="PTHR34388:SF1">
    <property type="entry name" value="DNA POLYMERASE III SUBUNIT DELTA"/>
    <property type="match status" value="1"/>
</dbReference>
<dbReference type="EMBL" id="JAHHGM010000009">
    <property type="protein sequence ID" value="MBT2989499.1"/>
    <property type="molecule type" value="Genomic_DNA"/>
</dbReference>
<keyword evidence="3 12" id="KW-0808">Transferase</keyword>
<dbReference type="Gene3D" id="1.20.272.10">
    <property type="match status" value="1"/>
</dbReference>
<evidence type="ECO:0000256" key="1">
    <source>
        <dbReference type="ARBA" id="ARBA00012417"/>
    </source>
</evidence>
<keyword evidence="4 12" id="KW-0548">Nucleotidyltransferase</keyword>
<name>A0A944MB53_9GAMM</name>
<evidence type="ECO:0000256" key="9">
    <source>
        <dbReference type="NCBIfam" id="TIGR01128"/>
    </source>
</evidence>
<protein>
    <recommendedName>
        <fullName evidence="2 9">DNA polymerase III subunit delta</fullName>
        <ecNumber evidence="1 9">2.7.7.7</ecNumber>
    </recommendedName>
</protein>
<dbReference type="InterPro" id="IPR005790">
    <property type="entry name" value="DNA_polIII_delta"/>
</dbReference>
<comment type="catalytic activity">
    <reaction evidence="8">
        <text>DNA(n) + a 2'-deoxyribonucleoside 5'-triphosphate = DNA(n+1) + diphosphate</text>
        <dbReference type="Rhea" id="RHEA:22508"/>
        <dbReference type="Rhea" id="RHEA-COMP:17339"/>
        <dbReference type="Rhea" id="RHEA-COMP:17340"/>
        <dbReference type="ChEBI" id="CHEBI:33019"/>
        <dbReference type="ChEBI" id="CHEBI:61560"/>
        <dbReference type="ChEBI" id="CHEBI:173112"/>
        <dbReference type="EC" id="2.7.7.7"/>
    </reaction>
</comment>
<evidence type="ECO:0000259" key="10">
    <source>
        <dbReference type="Pfam" id="PF06144"/>
    </source>
</evidence>
<evidence type="ECO:0000256" key="2">
    <source>
        <dbReference type="ARBA" id="ARBA00017703"/>
    </source>
</evidence>
<dbReference type="Proteomes" id="UP000770889">
    <property type="component" value="Unassembled WGS sequence"/>
</dbReference>
<proteinExistence type="inferred from homology"/>
<dbReference type="EC" id="2.7.7.7" evidence="1 9"/>
<reference evidence="12 13" key="1">
    <citation type="submission" date="2021-05" db="EMBL/GenBank/DDBJ databases">
        <title>Genetic and Functional Diversity in Clade A Lucinid endosymbionts from the Bahamas.</title>
        <authorList>
            <person name="Giani N.M."/>
            <person name="Engel A.S."/>
            <person name="Campbell B.J."/>
        </authorList>
    </citation>
    <scope>NUCLEOTIDE SEQUENCE [LARGE SCALE GENOMIC DNA]</scope>
    <source>
        <strain evidence="12">LUC16012Gg_MoonRockCtena</strain>
    </source>
</reference>
<dbReference type="InterPro" id="IPR032780">
    <property type="entry name" value="DNA_pol3_delt_C"/>
</dbReference>
<dbReference type="PANTHER" id="PTHR34388">
    <property type="entry name" value="DNA POLYMERASE III SUBUNIT DELTA"/>
    <property type="match status" value="1"/>
</dbReference>
<dbReference type="Gene3D" id="3.40.50.300">
    <property type="entry name" value="P-loop containing nucleotide triphosphate hydrolases"/>
    <property type="match status" value="1"/>
</dbReference>
<dbReference type="InterPro" id="IPR027417">
    <property type="entry name" value="P-loop_NTPase"/>
</dbReference>
<dbReference type="GO" id="GO:0003677">
    <property type="term" value="F:DNA binding"/>
    <property type="evidence" value="ECO:0007669"/>
    <property type="project" value="InterPro"/>
</dbReference>
<feature type="domain" description="DNA polymerase III subunit delta C-terminal" evidence="11">
    <location>
        <begin position="214"/>
        <end position="294"/>
    </location>
</feature>
<dbReference type="GO" id="GO:0006261">
    <property type="term" value="P:DNA-templated DNA replication"/>
    <property type="evidence" value="ECO:0007669"/>
    <property type="project" value="TreeGrafter"/>
</dbReference>
<dbReference type="InterPro" id="IPR010372">
    <property type="entry name" value="DNA_pol3_delta_N"/>
</dbReference>
<dbReference type="InterPro" id="IPR008921">
    <property type="entry name" value="DNA_pol3_clamp-load_cplx_C"/>
</dbReference>
<evidence type="ECO:0000256" key="8">
    <source>
        <dbReference type="ARBA" id="ARBA00049244"/>
    </source>
</evidence>
<dbReference type="GO" id="GO:0003887">
    <property type="term" value="F:DNA-directed DNA polymerase activity"/>
    <property type="evidence" value="ECO:0007669"/>
    <property type="project" value="UniProtKB-UniRule"/>
</dbReference>
<feature type="domain" description="DNA polymerase III delta N-terminal" evidence="10">
    <location>
        <begin position="20"/>
        <end position="136"/>
    </location>
</feature>
<comment type="similarity">
    <text evidence="7">Belongs to the DNA polymerase HolA subunit family.</text>
</comment>
<evidence type="ECO:0000256" key="3">
    <source>
        <dbReference type="ARBA" id="ARBA00022679"/>
    </source>
</evidence>
<accession>A0A944MB53</accession>
<organism evidence="12 13">
    <name type="scientific">Candidatus Thiodiazotropha taylori</name>
    <dbReference type="NCBI Taxonomy" id="2792791"/>
    <lineage>
        <taxon>Bacteria</taxon>
        <taxon>Pseudomonadati</taxon>
        <taxon>Pseudomonadota</taxon>
        <taxon>Gammaproteobacteria</taxon>
        <taxon>Chromatiales</taxon>
        <taxon>Sedimenticolaceae</taxon>
        <taxon>Candidatus Thiodiazotropha</taxon>
    </lineage>
</organism>
<evidence type="ECO:0000256" key="5">
    <source>
        <dbReference type="ARBA" id="ARBA00022705"/>
    </source>
</evidence>
<dbReference type="GO" id="GO:0009360">
    <property type="term" value="C:DNA polymerase III complex"/>
    <property type="evidence" value="ECO:0007669"/>
    <property type="project" value="UniProtKB-UniRule"/>
</dbReference>
<evidence type="ECO:0000256" key="4">
    <source>
        <dbReference type="ARBA" id="ARBA00022695"/>
    </source>
</evidence>
<dbReference type="Pfam" id="PF06144">
    <property type="entry name" value="DNA_pol3_delta"/>
    <property type="match status" value="1"/>
</dbReference>
<keyword evidence="6" id="KW-0239">DNA-directed DNA polymerase</keyword>
<keyword evidence="5" id="KW-0235">DNA replication</keyword>
<dbReference type="SUPFAM" id="SSF48019">
    <property type="entry name" value="post-AAA+ oligomerization domain-like"/>
    <property type="match status" value="1"/>
</dbReference>
<evidence type="ECO:0000256" key="6">
    <source>
        <dbReference type="ARBA" id="ARBA00022932"/>
    </source>
</evidence>
<dbReference type="SUPFAM" id="SSF52540">
    <property type="entry name" value="P-loop containing nucleoside triphosphate hydrolases"/>
    <property type="match status" value="1"/>
</dbReference>
<evidence type="ECO:0000313" key="13">
    <source>
        <dbReference type="Proteomes" id="UP000770889"/>
    </source>
</evidence>
<sequence length="336" mass="37465">MRLRIEQLANHLQQQFAPVYLLSGDEPLQMQEAADAIRHAARQQGYSERVVLDQGSGFDWSSLNSAADTLSLFSEKRLLELRLSSGKVGAEGGRSLSAYCERPAVDTLLLITLPKLERSQTNSKWYQAVDRLGVVVQIWPVEGGRLIPWIEQRLRDAGLVPESGVVEMLADRVEGNLLAANQEIEKLLLLYGEGVISAEKLIEAVADSARFDIFTLVDTLLAGDIVKGIRILQGLKAEGIAAPVVLWALSREIRLLAEMGFELGGGKPLERIMVEHRVWDRRKPILRKALRRRADHWQRLLVDCSHADRAIKGLDAADPWLLFQQLARGMAGSPRM</sequence>
<dbReference type="Gene3D" id="1.10.8.60">
    <property type="match status" value="1"/>
</dbReference>
<dbReference type="AlphaFoldDB" id="A0A944MB53"/>
<dbReference type="Pfam" id="PF14840">
    <property type="entry name" value="DNA_pol3_delt_C"/>
    <property type="match status" value="1"/>
</dbReference>
<gene>
    <name evidence="12" type="ORF">KME65_11100</name>
</gene>
<evidence type="ECO:0000256" key="7">
    <source>
        <dbReference type="ARBA" id="ARBA00034754"/>
    </source>
</evidence>
<comment type="caution">
    <text evidence="12">The sequence shown here is derived from an EMBL/GenBank/DDBJ whole genome shotgun (WGS) entry which is preliminary data.</text>
</comment>